<protein>
    <submittedName>
        <fullName evidence="6">IAA-amino acid hydrolase ILR1-like 2</fullName>
    </submittedName>
</protein>
<evidence type="ECO:0000259" key="4">
    <source>
        <dbReference type="Pfam" id="PF07687"/>
    </source>
</evidence>
<dbReference type="InterPro" id="IPR017439">
    <property type="entry name" value="Amidohydrolase"/>
</dbReference>
<evidence type="ECO:0000256" key="3">
    <source>
        <dbReference type="ARBA" id="ARBA00022801"/>
    </source>
</evidence>
<name>A0ABM4W9T4_COFAR</name>
<dbReference type="InterPro" id="IPR036264">
    <property type="entry name" value="Bact_exopeptidase_dim_dom"/>
</dbReference>
<dbReference type="GeneID" id="140021486"/>
<dbReference type="RefSeq" id="XP_071928547.1">
    <property type="nucleotide sequence ID" value="XM_072072446.1"/>
</dbReference>
<dbReference type="Gene3D" id="3.40.630.10">
    <property type="entry name" value="Zn peptidases"/>
    <property type="match status" value="1"/>
</dbReference>
<dbReference type="CDD" id="cd08017">
    <property type="entry name" value="M20_IAA_Hyd"/>
    <property type="match status" value="1"/>
</dbReference>
<evidence type="ECO:0000256" key="1">
    <source>
        <dbReference type="ARBA" id="ARBA00006153"/>
    </source>
</evidence>
<evidence type="ECO:0000256" key="2">
    <source>
        <dbReference type="ARBA" id="ARBA00022729"/>
    </source>
</evidence>
<feature type="domain" description="Peptidase M20 dimerisation" evidence="4">
    <location>
        <begin position="257"/>
        <end position="355"/>
    </location>
</feature>
<dbReference type="Gene3D" id="3.30.70.360">
    <property type="match status" value="1"/>
</dbReference>
<dbReference type="InterPro" id="IPR044757">
    <property type="entry name" value="ILR1-like_Hyd"/>
</dbReference>
<reference evidence="6" key="1">
    <citation type="submission" date="2025-08" db="UniProtKB">
        <authorList>
            <consortium name="RefSeq"/>
        </authorList>
    </citation>
    <scope>IDENTIFICATION</scope>
    <source>
        <tissue evidence="6">Leaves</tissue>
    </source>
</reference>
<evidence type="ECO:0000313" key="5">
    <source>
        <dbReference type="Proteomes" id="UP001652660"/>
    </source>
</evidence>
<dbReference type="SUPFAM" id="SSF53187">
    <property type="entry name" value="Zn-dependent exopeptidases"/>
    <property type="match status" value="1"/>
</dbReference>
<dbReference type="NCBIfam" id="TIGR01891">
    <property type="entry name" value="amidohydrolases"/>
    <property type="match status" value="1"/>
</dbReference>
<dbReference type="InterPro" id="IPR002933">
    <property type="entry name" value="Peptidase_M20"/>
</dbReference>
<dbReference type="Pfam" id="PF01546">
    <property type="entry name" value="Peptidase_M20"/>
    <property type="match status" value="1"/>
</dbReference>
<keyword evidence="5" id="KW-1185">Reference proteome</keyword>
<dbReference type="Proteomes" id="UP001652660">
    <property type="component" value="Chromosome 11e"/>
</dbReference>
<dbReference type="Pfam" id="PF07687">
    <property type="entry name" value="M20_dimer"/>
    <property type="match status" value="1"/>
</dbReference>
<sequence length="475" mass="51801">MGYLISIRMDKEILIALGSISNFKKMINLQVLLIVLVLISSLSAAIPLCLGFQPATFSDNCCLNPFLADKNASLKDCVIGLANEPEMVEWMRKIRREIHKNPELAYEELATSSLVRRELEEMGIKYRWPVAKTGVVAAVGSGSPPFVALRADMDALPIQELADLEHKSQVDGKMHACGHDAHTSMLLGAARILKELESSLQGTVILIFQPAEERGEGAKDMIKEGVLKDVDAIFGVHIIHKFPIGVAASRPGQFLAGCGSFKAIIKGKGGHAAAPQESIDPILAAATSIISLQHIISRETDPLDSQVVSVSVVQAGTSYNVIPESATIAGTYRAFGWKGFHDLRERLEEVIKAQAAVHRCSVKIDFDGKEHPTLPPTVNDERIYEHARQVSNLIVGEENTKVATIFTGSEDFASYLEKIPGSFLLLGIRNEKIGAIYPPHSPYYTIDEDVLPIGAALHTTFAYSYLRNLSMCSNS</sequence>
<proteinExistence type="inferred from homology"/>
<dbReference type="SUPFAM" id="SSF55031">
    <property type="entry name" value="Bacterial exopeptidase dimerisation domain"/>
    <property type="match status" value="1"/>
</dbReference>
<dbReference type="PANTHER" id="PTHR11014:SF147">
    <property type="entry name" value="PEPTIDASE M20 DIMERISATION DOMAIN-CONTAINING PROTEIN"/>
    <property type="match status" value="1"/>
</dbReference>
<comment type="similarity">
    <text evidence="1">Belongs to the peptidase M20 family.</text>
</comment>
<keyword evidence="2" id="KW-0732">Signal</keyword>
<gene>
    <name evidence="6" type="primary">LOC140021486</name>
</gene>
<dbReference type="PANTHER" id="PTHR11014">
    <property type="entry name" value="PEPTIDASE M20 FAMILY MEMBER"/>
    <property type="match status" value="1"/>
</dbReference>
<organism evidence="5 6">
    <name type="scientific">Coffea arabica</name>
    <name type="common">Arabian coffee</name>
    <dbReference type="NCBI Taxonomy" id="13443"/>
    <lineage>
        <taxon>Eukaryota</taxon>
        <taxon>Viridiplantae</taxon>
        <taxon>Streptophyta</taxon>
        <taxon>Embryophyta</taxon>
        <taxon>Tracheophyta</taxon>
        <taxon>Spermatophyta</taxon>
        <taxon>Magnoliopsida</taxon>
        <taxon>eudicotyledons</taxon>
        <taxon>Gunneridae</taxon>
        <taxon>Pentapetalae</taxon>
        <taxon>asterids</taxon>
        <taxon>lamiids</taxon>
        <taxon>Gentianales</taxon>
        <taxon>Rubiaceae</taxon>
        <taxon>Ixoroideae</taxon>
        <taxon>Gardenieae complex</taxon>
        <taxon>Bertiereae - Coffeeae clade</taxon>
        <taxon>Coffeeae</taxon>
        <taxon>Coffea</taxon>
    </lineage>
</organism>
<keyword evidence="3" id="KW-0378">Hydrolase</keyword>
<accession>A0ABM4W9T4</accession>
<dbReference type="InterPro" id="IPR011650">
    <property type="entry name" value="Peptidase_M20_dimer"/>
</dbReference>
<evidence type="ECO:0000313" key="6">
    <source>
        <dbReference type="RefSeq" id="XP_071928547.1"/>
    </source>
</evidence>